<protein>
    <submittedName>
        <fullName evidence="1">Uncharacterized protein</fullName>
    </submittedName>
</protein>
<evidence type="ECO:0000313" key="2">
    <source>
        <dbReference type="Proteomes" id="UP001162992"/>
    </source>
</evidence>
<dbReference type="EMBL" id="CM055103">
    <property type="protein sequence ID" value="KAJ7534802.1"/>
    <property type="molecule type" value="Genomic_DNA"/>
</dbReference>
<dbReference type="Proteomes" id="UP001162992">
    <property type="component" value="Chromosome 12"/>
</dbReference>
<sequence>MIAATMHALVTIPSPFRLPMPSSNTAALSRLFCSAKAMMMSTEVALWVVPAEGRSNRGAATLRGEVQKVIPSKNFQGHPSQKLHILPDDQLVEIGELNTSKTSSSEGGHHFPRERIILVDGNAILYRAYYKVMTQVHYGKLGDVDSEGDWVLTVFTTLSTVLRLLELYPSHIAVIFDHTGLTFRHTLFPAYKGNRPPTPDTLQQGLHYIKPALLAMAMKVIEVPGVEADDVIGTLALTAVAAGMKVRIASPDKDFFQILSSELRLLRFVPRGSGIVSFGIEEFAQRYGNLKPSQFVDVMALVGDKVDNIPGVVGIGEKTAIQLISQYGSLEKVLEERNDVTIQRARKCLLEEKGEALLSKRLVALRADLPSYMIPYSLKDLSLQKPDDGGENFFQLLKAMASYVDGPYFNDLQQRSLDFWKKV</sequence>
<organism evidence="1 2">
    <name type="scientific">Diphasiastrum complanatum</name>
    <name type="common">Issler's clubmoss</name>
    <name type="synonym">Lycopodium complanatum</name>
    <dbReference type="NCBI Taxonomy" id="34168"/>
    <lineage>
        <taxon>Eukaryota</taxon>
        <taxon>Viridiplantae</taxon>
        <taxon>Streptophyta</taxon>
        <taxon>Embryophyta</taxon>
        <taxon>Tracheophyta</taxon>
        <taxon>Lycopodiopsida</taxon>
        <taxon>Lycopodiales</taxon>
        <taxon>Lycopodiaceae</taxon>
        <taxon>Lycopodioideae</taxon>
        <taxon>Diphasiastrum</taxon>
    </lineage>
</organism>
<name>A0ACC2BYK8_DIPCM</name>
<comment type="caution">
    <text evidence="1">The sequence shown here is derived from an EMBL/GenBank/DDBJ whole genome shotgun (WGS) entry which is preliminary data.</text>
</comment>
<gene>
    <name evidence="1" type="ORF">O6H91_12G004000</name>
</gene>
<keyword evidence="2" id="KW-1185">Reference proteome</keyword>
<evidence type="ECO:0000313" key="1">
    <source>
        <dbReference type="EMBL" id="KAJ7534802.1"/>
    </source>
</evidence>
<reference evidence="2" key="1">
    <citation type="journal article" date="2024" name="Proc. Natl. Acad. Sci. U.S.A.">
        <title>Extraordinary preservation of gene collinearity over three hundred million years revealed in homosporous lycophytes.</title>
        <authorList>
            <person name="Li C."/>
            <person name="Wickell D."/>
            <person name="Kuo L.Y."/>
            <person name="Chen X."/>
            <person name="Nie B."/>
            <person name="Liao X."/>
            <person name="Peng D."/>
            <person name="Ji J."/>
            <person name="Jenkins J."/>
            <person name="Williams M."/>
            <person name="Shu S."/>
            <person name="Plott C."/>
            <person name="Barry K."/>
            <person name="Rajasekar S."/>
            <person name="Grimwood J."/>
            <person name="Han X."/>
            <person name="Sun S."/>
            <person name="Hou Z."/>
            <person name="He W."/>
            <person name="Dai G."/>
            <person name="Sun C."/>
            <person name="Schmutz J."/>
            <person name="Leebens-Mack J.H."/>
            <person name="Li F.W."/>
            <person name="Wang L."/>
        </authorList>
    </citation>
    <scope>NUCLEOTIDE SEQUENCE [LARGE SCALE GENOMIC DNA]</scope>
    <source>
        <strain evidence="2">cv. PW_Plant_1</strain>
    </source>
</reference>
<proteinExistence type="predicted"/>
<accession>A0ACC2BYK8</accession>